<dbReference type="AlphaFoldDB" id="A0A7S3LNR4"/>
<dbReference type="InterPro" id="IPR001214">
    <property type="entry name" value="SET_dom"/>
</dbReference>
<protein>
    <recommendedName>
        <fullName evidence="1">SET domain-containing protein</fullName>
    </recommendedName>
</protein>
<name>A0A7S3LNR4_9STRA</name>
<dbReference type="SUPFAM" id="SSF82199">
    <property type="entry name" value="SET domain"/>
    <property type="match status" value="1"/>
</dbReference>
<dbReference type="InterPro" id="IPR046341">
    <property type="entry name" value="SET_dom_sf"/>
</dbReference>
<dbReference type="PANTHER" id="PTHR33524:SF1">
    <property type="entry name" value="SET DOMAIN-CONTAINING PROTEIN"/>
    <property type="match status" value="1"/>
</dbReference>
<evidence type="ECO:0000259" key="1">
    <source>
        <dbReference type="PROSITE" id="PS50280"/>
    </source>
</evidence>
<dbReference type="InterPro" id="IPR040415">
    <property type="entry name" value="SETD9"/>
</dbReference>
<reference evidence="2" key="1">
    <citation type="submission" date="2021-01" db="EMBL/GenBank/DDBJ databases">
        <authorList>
            <person name="Corre E."/>
            <person name="Pelletier E."/>
            <person name="Niang G."/>
            <person name="Scheremetjew M."/>
            <person name="Finn R."/>
            <person name="Kale V."/>
            <person name="Holt S."/>
            <person name="Cochrane G."/>
            <person name="Meng A."/>
            <person name="Brown T."/>
            <person name="Cohen L."/>
        </authorList>
    </citation>
    <scope>NUCLEOTIDE SEQUENCE</scope>
    <source>
        <strain evidence="2">GSBS06</strain>
    </source>
</reference>
<accession>A0A7S3LNR4</accession>
<gene>
    <name evidence="2" type="ORF">ASTO00021_LOCUS6043</name>
</gene>
<proteinExistence type="predicted"/>
<dbReference type="Gene3D" id="2.170.270.10">
    <property type="entry name" value="SET domain"/>
    <property type="match status" value="1"/>
</dbReference>
<sequence>MASLLKSMEVVENNNSNNNVRQSETLINPDSLCERLADKNSLGFCVAVGKSTIDHEEAGEGLFATGEIKRGSVVAIYPGRVYMPYQFASIHKEFLQHQGSDSDPKDLSDTAREYTSIFGTKDEPNMAKIQRYDGVIINATRDGASRLNPFAFGHKINHPPAGVAPNLMVCPYDFPPVDRNISGVADMEEREMDPFQMAVHRFMRLFTSLGNRKSGSTPLKLSPYIPNKYWEKPHLLSYDLEVEVQSLVLVATRDISNNEELFVNYRFNPEMELPKWYHPVDSNEDRRRWGL</sequence>
<dbReference type="PROSITE" id="PS50280">
    <property type="entry name" value="SET"/>
    <property type="match status" value="1"/>
</dbReference>
<evidence type="ECO:0000313" key="2">
    <source>
        <dbReference type="EMBL" id="CAE0435763.1"/>
    </source>
</evidence>
<organism evidence="2">
    <name type="scientific">Aplanochytrium stocchinoi</name>
    <dbReference type="NCBI Taxonomy" id="215587"/>
    <lineage>
        <taxon>Eukaryota</taxon>
        <taxon>Sar</taxon>
        <taxon>Stramenopiles</taxon>
        <taxon>Bigyra</taxon>
        <taxon>Labyrinthulomycetes</taxon>
        <taxon>Thraustochytrida</taxon>
        <taxon>Thraustochytriidae</taxon>
        <taxon>Aplanochytrium</taxon>
    </lineage>
</organism>
<dbReference type="EMBL" id="HBIN01008159">
    <property type="protein sequence ID" value="CAE0435763.1"/>
    <property type="molecule type" value="Transcribed_RNA"/>
</dbReference>
<feature type="domain" description="SET" evidence="1">
    <location>
        <begin position="44"/>
        <end position="266"/>
    </location>
</feature>
<dbReference type="PANTHER" id="PTHR33524">
    <property type="entry name" value="C5ORF35"/>
    <property type="match status" value="1"/>
</dbReference>